<protein>
    <recommendedName>
        <fullName evidence="3">Regulator of chromosome condensation (RCC1) repeat-containing protein</fullName>
    </recommendedName>
</protein>
<evidence type="ECO:0008006" key="3">
    <source>
        <dbReference type="Google" id="ProtNLM"/>
    </source>
</evidence>
<dbReference type="GO" id="GO:0005085">
    <property type="term" value="F:guanyl-nucleotide exchange factor activity"/>
    <property type="evidence" value="ECO:0007669"/>
    <property type="project" value="TreeGrafter"/>
</dbReference>
<gene>
    <name evidence="1" type="ORF">A8806_1132</name>
</gene>
<evidence type="ECO:0000313" key="1">
    <source>
        <dbReference type="EMBL" id="PWJ23569.1"/>
    </source>
</evidence>
<keyword evidence="2" id="KW-1185">Reference proteome</keyword>
<dbReference type="InterPro" id="IPR009091">
    <property type="entry name" value="RCC1/BLIP-II"/>
</dbReference>
<evidence type="ECO:0000313" key="2">
    <source>
        <dbReference type="Proteomes" id="UP000245845"/>
    </source>
</evidence>
<dbReference type="SUPFAM" id="SSF50985">
    <property type="entry name" value="RCC1/BLIP-II"/>
    <property type="match status" value="1"/>
</dbReference>
<dbReference type="Gene3D" id="2.130.10.30">
    <property type="entry name" value="Regulator of chromosome condensation 1/beta-lactamase-inhibitor protein II"/>
    <property type="match status" value="2"/>
</dbReference>
<name>A0A2Y9BIQ0_9FIRM</name>
<dbReference type="PANTHER" id="PTHR45982:SF5">
    <property type="entry name" value="RCC DOMAIN-CONTAINING PROTEIN ATS1"/>
    <property type="match status" value="1"/>
</dbReference>
<comment type="caution">
    <text evidence="1">The sequence shown here is derived from an EMBL/GenBank/DDBJ whole genome shotgun (WGS) entry which is preliminary data.</text>
</comment>
<proteinExistence type="predicted"/>
<reference evidence="1 2" key="1">
    <citation type="submission" date="2018-05" db="EMBL/GenBank/DDBJ databases">
        <title>The Hungate 1000. A catalogue of reference genomes from the rumen microbiome.</title>
        <authorList>
            <person name="Kelly W."/>
        </authorList>
    </citation>
    <scope>NUCLEOTIDE SEQUENCE [LARGE SCALE GENOMIC DNA]</scope>
    <source>
        <strain evidence="1 2">NLAE-zl-C242</strain>
    </source>
</reference>
<dbReference type="RefSeq" id="WP_109732759.1">
    <property type="nucleotide sequence ID" value="NZ_BAAACK010000005.1"/>
</dbReference>
<dbReference type="GO" id="GO:0005737">
    <property type="term" value="C:cytoplasm"/>
    <property type="evidence" value="ECO:0007669"/>
    <property type="project" value="TreeGrafter"/>
</dbReference>
<sequence>MLKKSKRKYVVIILLSILLLVLILFISAQKTMNLSYRDQSAATFRVRSIDTVDLGKKFNLSNYYITNKVNIFNHYYIDSNADFWGYGYNQYGQLGNGINDDLDIFYSVPVKIASDVVSMDCSENGYFCIYLTTDGELYGMGLNMLGLLGQEYSDNISYTIEDYVKVESPVLLMSDVSYARAGREAIVALKEDGTVWWWGQYRSTYSTQKLNKYEDYKHYADDELSWKVQEDDKNPKKMLFHSPKKILEDCKYVTTGNTTGAAISTANELYTWGLNIFGECGTTVSKDDYLRQPQKVLDNVKMVWPEQITFNSEEDEIPDRAQSETTYIFNTFALLNDGTIMAVGRGLGDKEKTIAITGDLEFETTHTYSDIFVPVALAEYSEPETRRVLEKLKWRMSVKEVEYILNKNGIPYSWIPFDNKYSIEIDSSQYFLAFNQNKKLTEIYLQVGGSRNETFTFGMSIEEIEEKAGCDLIAKDNNVYICQEPIDGVYYGFVIYNDKLNGVYESETFLE</sequence>
<accession>A0A2Y9BIQ0</accession>
<organism evidence="1 2">
    <name type="scientific">Faecalicatena orotica</name>
    <dbReference type="NCBI Taxonomy" id="1544"/>
    <lineage>
        <taxon>Bacteria</taxon>
        <taxon>Bacillati</taxon>
        <taxon>Bacillota</taxon>
        <taxon>Clostridia</taxon>
        <taxon>Lachnospirales</taxon>
        <taxon>Lachnospiraceae</taxon>
        <taxon>Faecalicatena</taxon>
    </lineage>
</organism>
<dbReference type="InterPro" id="IPR051553">
    <property type="entry name" value="Ran_GTPase-activating"/>
</dbReference>
<dbReference type="AlphaFoldDB" id="A0A2Y9BIQ0"/>
<dbReference type="Proteomes" id="UP000245845">
    <property type="component" value="Unassembled WGS sequence"/>
</dbReference>
<dbReference type="EMBL" id="QGDL01000013">
    <property type="protein sequence ID" value="PWJ23569.1"/>
    <property type="molecule type" value="Genomic_DNA"/>
</dbReference>
<dbReference type="OrthoDB" id="27389at2"/>
<dbReference type="PANTHER" id="PTHR45982">
    <property type="entry name" value="REGULATOR OF CHROMOSOME CONDENSATION"/>
    <property type="match status" value="1"/>
</dbReference>